<proteinExistence type="predicted"/>
<comment type="caution">
    <text evidence="1">The sequence shown here is derived from an EMBL/GenBank/DDBJ whole genome shotgun (WGS) entry which is preliminary data.</text>
</comment>
<dbReference type="EMBL" id="SMOL01000458">
    <property type="protein sequence ID" value="KAB2612435.1"/>
    <property type="molecule type" value="Genomic_DNA"/>
</dbReference>
<protein>
    <submittedName>
        <fullName evidence="1">Auxin-induced protein 6B-like</fullName>
    </submittedName>
</protein>
<evidence type="ECO:0000313" key="2">
    <source>
        <dbReference type="Proteomes" id="UP000327157"/>
    </source>
</evidence>
<sequence length="81" mass="9364">MHVILVLLEDFEQLIKGVGRTCNLQWPANLRIEHIRLDTSEELDISFVLLPRTRVHNLSWASRTCLKLYSFCWSTGTCSTS</sequence>
<dbReference type="Proteomes" id="UP000327157">
    <property type="component" value="Chromosome 9"/>
</dbReference>
<name>A0A5N5GAG7_9ROSA</name>
<reference evidence="2" key="2">
    <citation type="submission" date="2019-10" db="EMBL/GenBank/DDBJ databases">
        <title>A de novo genome assembly of a pear dwarfing rootstock.</title>
        <authorList>
            <person name="Wang F."/>
            <person name="Wang J."/>
            <person name="Li S."/>
            <person name="Zhang Y."/>
            <person name="Fang M."/>
            <person name="Ma L."/>
            <person name="Zhao Y."/>
            <person name="Jiang S."/>
        </authorList>
    </citation>
    <scope>NUCLEOTIDE SEQUENCE [LARGE SCALE GENOMIC DNA]</scope>
</reference>
<reference evidence="1 2" key="3">
    <citation type="submission" date="2019-11" db="EMBL/GenBank/DDBJ databases">
        <title>A de novo genome assembly of a pear dwarfing rootstock.</title>
        <authorList>
            <person name="Wang F."/>
            <person name="Wang J."/>
            <person name="Li S."/>
            <person name="Zhang Y."/>
            <person name="Fang M."/>
            <person name="Ma L."/>
            <person name="Zhao Y."/>
            <person name="Jiang S."/>
        </authorList>
    </citation>
    <scope>NUCLEOTIDE SEQUENCE [LARGE SCALE GENOMIC DNA]</scope>
    <source>
        <strain evidence="1">S2</strain>
        <tissue evidence="1">Leaf</tissue>
    </source>
</reference>
<keyword evidence="2" id="KW-1185">Reference proteome</keyword>
<dbReference type="AlphaFoldDB" id="A0A5N5GAG7"/>
<reference evidence="1 2" key="1">
    <citation type="submission" date="2019-09" db="EMBL/GenBank/DDBJ databases">
        <authorList>
            <person name="Ou C."/>
        </authorList>
    </citation>
    <scope>NUCLEOTIDE SEQUENCE [LARGE SCALE GENOMIC DNA]</scope>
    <source>
        <strain evidence="1">S2</strain>
        <tissue evidence="1">Leaf</tissue>
    </source>
</reference>
<gene>
    <name evidence="1" type="ORF">D8674_034751</name>
</gene>
<evidence type="ECO:0000313" key="1">
    <source>
        <dbReference type="EMBL" id="KAB2612435.1"/>
    </source>
</evidence>
<accession>A0A5N5GAG7</accession>
<organism evidence="1 2">
    <name type="scientific">Pyrus ussuriensis x Pyrus communis</name>
    <dbReference type="NCBI Taxonomy" id="2448454"/>
    <lineage>
        <taxon>Eukaryota</taxon>
        <taxon>Viridiplantae</taxon>
        <taxon>Streptophyta</taxon>
        <taxon>Embryophyta</taxon>
        <taxon>Tracheophyta</taxon>
        <taxon>Spermatophyta</taxon>
        <taxon>Magnoliopsida</taxon>
        <taxon>eudicotyledons</taxon>
        <taxon>Gunneridae</taxon>
        <taxon>Pentapetalae</taxon>
        <taxon>rosids</taxon>
        <taxon>fabids</taxon>
        <taxon>Rosales</taxon>
        <taxon>Rosaceae</taxon>
        <taxon>Amygdaloideae</taxon>
        <taxon>Maleae</taxon>
        <taxon>Pyrus</taxon>
    </lineage>
</organism>